<organism evidence="1 2">
    <name type="scientific">Streptomyces rubiginosohelvolus</name>
    <dbReference type="NCBI Taxonomy" id="67362"/>
    <lineage>
        <taxon>Bacteria</taxon>
        <taxon>Bacillati</taxon>
        <taxon>Actinomycetota</taxon>
        <taxon>Actinomycetes</taxon>
        <taxon>Kitasatosporales</taxon>
        <taxon>Streptomycetaceae</taxon>
        <taxon>Streptomyces</taxon>
    </lineage>
</organism>
<name>A0ABQ3CHG5_9ACTN</name>
<evidence type="ECO:0000313" key="2">
    <source>
        <dbReference type="Proteomes" id="UP000624183"/>
    </source>
</evidence>
<dbReference type="EMBL" id="BMUW01000035">
    <property type="protein sequence ID" value="GGZ83678.1"/>
    <property type="molecule type" value="Genomic_DNA"/>
</dbReference>
<accession>A0ABQ3CHG5</accession>
<reference evidence="2" key="1">
    <citation type="journal article" date="2019" name="Int. J. Syst. Evol. Microbiol.">
        <title>The Global Catalogue of Microorganisms (GCM) 10K type strain sequencing project: providing services to taxonomists for standard genome sequencing and annotation.</title>
        <authorList>
            <consortium name="The Broad Institute Genomics Platform"/>
            <consortium name="The Broad Institute Genome Sequencing Center for Infectious Disease"/>
            <person name="Wu L."/>
            <person name="Ma J."/>
        </authorList>
    </citation>
    <scope>NUCLEOTIDE SEQUENCE [LARGE SCALE GENOMIC DNA]</scope>
    <source>
        <strain evidence="2">JCM 4602</strain>
    </source>
</reference>
<comment type="caution">
    <text evidence="1">The sequence shown here is derived from an EMBL/GenBank/DDBJ whole genome shotgun (WGS) entry which is preliminary data.</text>
</comment>
<evidence type="ECO:0008006" key="3">
    <source>
        <dbReference type="Google" id="ProtNLM"/>
    </source>
</evidence>
<proteinExistence type="predicted"/>
<evidence type="ECO:0000313" key="1">
    <source>
        <dbReference type="EMBL" id="GGZ83678.1"/>
    </source>
</evidence>
<protein>
    <recommendedName>
        <fullName evidence="3">Restriction endonuclease</fullName>
    </recommendedName>
</protein>
<sequence>MNDSYGVLYDPDGHLAAQLPPDRAVHEQVVRTALAWSSPLDVPADDVAQIGHLLAGAAHVVADEVRIHAGRLPEHDGRRLFAELILQEADGRLSEPCTSLHRVQNRARLIRALYERLDRVQPEAPSGTAAAASP</sequence>
<gene>
    <name evidence="1" type="ORF">GCM10010328_67400</name>
</gene>
<keyword evidence="2" id="KW-1185">Reference proteome</keyword>
<dbReference type="Proteomes" id="UP000624183">
    <property type="component" value="Unassembled WGS sequence"/>
</dbReference>